<evidence type="ECO:0000313" key="9">
    <source>
        <dbReference type="EMBL" id="ROR97581.1"/>
    </source>
</evidence>
<evidence type="ECO:0000313" key="10">
    <source>
        <dbReference type="Proteomes" id="UP000275356"/>
    </source>
</evidence>
<feature type="modified residue" description="4-aspartylphosphate" evidence="4">
    <location>
        <position position="54"/>
    </location>
</feature>
<reference evidence="9 10" key="1">
    <citation type="submission" date="2018-11" db="EMBL/GenBank/DDBJ databases">
        <title>Sequencing the genomes of 1000 actinobacteria strains.</title>
        <authorList>
            <person name="Klenk H.-P."/>
        </authorList>
    </citation>
    <scope>NUCLEOTIDE SEQUENCE [LARGE SCALE GENOMIC DNA]</scope>
    <source>
        <strain evidence="9 10">DSM 13521</strain>
    </source>
</reference>
<dbReference type="InterPro" id="IPR036388">
    <property type="entry name" value="WH-like_DNA-bd_sf"/>
</dbReference>
<dbReference type="PROSITE" id="PS50110">
    <property type="entry name" value="RESPONSE_REGULATORY"/>
    <property type="match status" value="1"/>
</dbReference>
<dbReference type="PANTHER" id="PTHR48111:SF2">
    <property type="entry name" value="RESPONSE REGULATOR SAER"/>
    <property type="match status" value="1"/>
</dbReference>
<dbReference type="InterPro" id="IPR011006">
    <property type="entry name" value="CheY-like_superfamily"/>
</dbReference>
<evidence type="ECO:0000259" key="7">
    <source>
        <dbReference type="PROSITE" id="PS50110"/>
    </source>
</evidence>
<keyword evidence="3 5" id="KW-0238">DNA-binding</keyword>
<dbReference type="SUPFAM" id="SSF46894">
    <property type="entry name" value="C-terminal effector domain of the bipartite response regulators"/>
    <property type="match status" value="1"/>
</dbReference>
<proteinExistence type="predicted"/>
<organism evidence="9 10">
    <name type="scientific">Salana multivorans</name>
    <dbReference type="NCBI Taxonomy" id="120377"/>
    <lineage>
        <taxon>Bacteria</taxon>
        <taxon>Bacillati</taxon>
        <taxon>Actinomycetota</taxon>
        <taxon>Actinomycetes</taxon>
        <taxon>Micrococcales</taxon>
        <taxon>Beutenbergiaceae</taxon>
        <taxon>Salana</taxon>
    </lineage>
</organism>
<evidence type="ECO:0000256" key="5">
    <source>
        <dbReference type="PROSITE-ProRule" id="PRU01091"/>
    </source>
</evidence>
<feature type="DNA-binding region" description="OmpR/PhoB-type" evidence="5">
    <location>
        <begin position="149"/>
        <end position="248"/>
    </location>
</feature>
<gene>
    <name evidence="9" type="ORF">EDD28_2181</name>
</gene>
<dbReference type="GO" id="GO:0032993">
    <property type="term" value="C:protein-DNA complex"/>
    <property type="evidence" value="ECO:0007669"/>
    <property type="project" value="TreeGrafter"/>
</dbReference>
<dbReference type="GO" id="GO:0005829">
    <property type="term" value="C:cytosol"/>
    <property type="evidence" value="ECO:0007669"/>
    <property type="project" value="TreeGrafter"/>
</dbReference>
<dbReference type="InterPro" id="IPR039420">
    <property type="entry name" value="WalR-like"/>
</dbReference>
<dbReference type="Gene3D" id="3.40.50.2300">
    <property type="match status" value="1"/>
</dbReference>
<keyword evidence="1 4" id="KW-0597">Phosphoprotein</keyword>
<keyword evidence="2" id="KW-0902">Two-component regulatory system</keyword>
<evidence type="ECO:0000259" key="8">
    <source>
        <dbReference type="PROSITE" id="PS51755"/>
    </source>
</evidence>
<evidence type="ECO:0000256" key="4">
    <source>
        <dbReference type="PROSITE-ProRule" id="PRU00169"/>
    </source>
</evidence>
<comment type="caution">
    <text evidence="9">The sequence shown here is derived from an EMBL/GenBank/DDBJ whole genome shotgun (WGS) entry which is preliminary data.</text>
</comment>
<dbReference type="InterPro" id="IPR001867">
    <property type="entry name" value="OmpR/PhoB-type_DNA-bd"/>
</dbReference>
<dbReference type="AlphaFoldDB" id="A0A3N2DCS4"/>
<evidence type="ECO:0000256" key="3">
    <source>
        <dbReference type="ARBA" id="ARBA00023125"/>
    </source>
</evidence>
<evidence type="ECO:0000256" key="2">
    <source>
        <dbReference type="ARBA" id="ARBA00023012"/>
    </source>
</evidence>
<feature type="domain" description="OmpR/PhoB-type" evidence="8">
    <location>
        <begin position="149"/>
        <end position="248"/>
    </location>
</feature>
<dbReference type="GO" id="GO:0006355">
    <property type="term" value="P:regulation of DNA-templated transcription"/>
    <property type="evidence" value="ECO:0007669"/>
    <property type="project" value="InterPro"/>
</dbReference>
<dbReference type="OrthoDB" id="3197131at2"/>
<dbReference type="Gene3D" id="6.10.250.690">
    <property type="match status" value="1"/>
</dbReference>
<dbReference type="FunFam" id="1.10.10.10:FF:000018">
    <property type="entry name" value="DNA-binding response regulator ResD"/>
    <property type="match status" value="1"/>
</dbReference>
<dbReference type="CDD" id="cd17574">
    <property type="entry name" value="REC_OmpR"/>
    <property type="match status" value="1"/>
</dbReference>
<dbReference type="GO" id="GO:0000156">
    <property type="term" value="F:phosphorelay response regulator activity"/>
    <property type="evidence" value="ECO:0007669"/>
    <property type="project" value="TreeGrafter"/>
</dbReference>
<dbReference type="SUPFAM" id="SSF52172">
    <property type="entry name" value="CheY-like"/>
    <property type="match status" value="1"/>
</dbReference>
<dbReference type="CDD" id="cd00383">
    <property type="entry name" value="trans_reg_C"/>
    <property type="match status" value="1"/>
</dbReference>
<dbReference type="SMART" id="SM00448">
    <property type="entry name" value="REC"/>
    <property type="match status" value="1"/>
</dbReference>
<dbReference type="EMBL" id="RKHQ01000001">
    <property type="protein sequence ID" value="ROR97581.1"/>
    <property type="molecule type" value="Genomic_DNA"/>
</dbReference>
<dbReference type="PANTHER" id="PTHR48111">
    <property type="entry name" value="REGULATOR OF RPOS"/>
    <property type="match status" value="1"/>
</dbReference>
<dbReference type="InterPro" id="IPR016032">
    <property type="entry name" value="Sig_transdc_resp-reg_C-effctor"/>
</dbReference>
<dbReference type="PROSITE" id="PS51755">
    <property type="entry name" value="OMPR_PHOB"/>
    <property type="match status" value="1"/>
</dbReference>
<accession>A0A3N2DCS4</accession>
<sequence length="250" mass="27341">MTQHTILACDDDPDILAALRIYLTGEGYRVLSAADGLEAVRLVRTETVHLVLLDVMMPNLDGIAAAERIRETSNLPILFLSARGEEADRVLGLHAGADDYIVKPFSPGELFARVRSALRRYTQLGGLPSGGAAGPGPVTAGSASGPGTGSVWRTGELVLDDKRKTVVVEGREATLTPLEFGILRLLIAHPDRVYSSEQIYEAVWRDVALDPRRTVAVHVRHIREKIERDPARPRYLRVVYGLGYKVVSDP</sequence>
<dbReference type="Proteomes" id="UP000275356">
    <property type="component" value="Unassembled WGS sequence"/>
</dbReference>
<dbReference type="Pfam" id="PF00486">
    <property type="entry name" value="Trans_reg_C"/>
    <property type="match status" value="1"/>
</dbReference>
<keyword evidence="10" id="KW-1185">Reference proteome</keyword>
<feature type="region of interest" description="Disordered" evidence="6">
    <location>
        <begin position="128"/>
        <end position="151"/>
    </location>
</feature>
<name>A0A3N2DCS4_9MICO</name>
<evidence type="ECO:0000256" key="6">
    <source>
        <dbReference type="SAM" id="MobiDB-lite"/>
    </source>
</evidence>
<dbReference type="InterPro" id="IPR001789">
    <property type="entry name" value="Sig_transdc_resp-reg_receiver"/>
</dbReference>
<dbReference type="GO" id="GO:0000976">
    <property type="term" value="F:transcription cis-regulatory region binding"/>
    <property type="evidence" value="ECO:0007669"/>
    <property type="project" value="TreeGrafter"/>
</dbReference>
<feature type="domain" description="Response regulatory" evidence="7">
    <location>
        <begin position="5"/>
        <end position="118"/>
    </location>
</feature>
<dbReference type="Gene3D" id="1.10.10.10">
    <property type="entry name" value="Winged helix-like DNA-binding domain superfamily/Winged helix DNA-binding domain"/>
    <property type="match status" value="1"/>
</dbReference>
<protein>
    <submittedName>
        <fullName evidence="9">DNA-binding response OmpR family regulator</fullName>
    </submittedName>
</protein>
<evidence type="ECO:0000256" key="1">
    <source>
        <dbReference type="ARBA" id="ARBA00022553"/>
    </source>
</evidence>
<dbReference type="SMART" id="SM00862">
    <property type="entry name" value="Trans_reg_C"/>
    <property type="match status" value="1"/>
</dbReference>
<dbReference type="Pfam" id="PF00072">
    <property type="entry name" value="Response_reg"/>
    <property type="match status" value="1"/>
</dbReference>
<feature type="compositionally biased region" description="Low complexity" evidence="6">
    <location>
        <begin position="135"/>
        <end position="145"/>
    </location>
</feature>
<dbReference type="RefSeq" id="WP_123739606.1">
    <property type="nucleotide sequence ID" value="NZ_RKHQ01000001.1"/>
</dbReference>